<accession>A0A9X7VVP4</accession>
<dbReference type="EC" id="3.1.4.-" evidence="2"/>
<protein>
    <recommendedName>
        <fullName evidence="2">Phosphoesterase</fullName>
        <ecNumber evidence="2">3.1.4.-</ecNumber>
    </recommendedName>
</protein>
<evidence type="ECO:0000256" key="1">
    <source>
        <dbReference type="ARBA" id="ARBA00008950"/>
    </source>
</evidence>
<organism evidence="4 5">
    <name type="scientific">Alicyclobacillus mengziensis</name>
    <dbReference type="NCBI Taxonomy" id="2931921"/>
    <lineage>
        <taxon>Bacteria</taxon>
        <taxon>Bacillati</taxon>
        <taxon>Bacillota</taxon>
        <taxon>Bacilli</taxon>
        <taxon>Bacillales</taxon>
        <taxon>Alicyclobacillaceae</taxon>
        <taxon>Alicyclobacillus</taxon>
    </lineage>
</organism>
<dbReference type="RefSeq" id="WP_206655313.1">
    <property type="nucleotide sequence ID" value="NZ_CP071182.1"/>
</dbReference>
<feature type="domain" description="Calcineurin-like phosphoesterase" evidence="3">
    <location>
        <begin position="1"/>
        <end position="147"/>
    </location>
</feature>
<dbReference type="InterPro" id="IPR024654">
    <property type="entry name" value="Calcineurin-like_PHP_lpxH"/>
</dbReference>
<reference evidence="4 5" key="1">
    <citation type="submission" date="2021-02" db="EMBL/GenBank/DDBJ databases">
        <title>Alicyclobacillus curvatus sp. nov. and Alicyclobacillus mengziensis sp. nov., two acidophilic bacteria isolated from acid mine drainage.</title>
        <authorList>
            <person name="Huang Y."/>
        </authorList>
    </citation>
    <scope>NUCLEOTIDE SEQUENCE [LARGE SCALE GENOMIC DNA]</scope>
    <source>
        <strain evidence="4 5">S30H14</strain>
    </source>
</reference>
<evidence type="ECO:0000259" key="3">
    <source>
        <dbReference type="Pfam" id="PF12850"/>
    </source>
</evidence>
<dbReference type="PANTHER" id="PTHR11124">
    <property type="entry name" value="VACUOLAR SORTING PROTEIN VPS29"/>
    <property type="match status" value="1"/>
</dbReference>
<comment type="cofactor">
    <cofactor evidence="2">
        <name>a divalent metal cation</name>
        <dbReference type="ChEBI" id="CHEBI:60240"/>
    </cofactor>
</comment>
<keyword evidence="5" id="KW-1185">Reference proteome</keyword>
<dbReference type="SUPFAM" id="SSF56300">
    <property type="entry name" value="Metallo-dependent phosphatases"/>
    <property type="match status" value="1"/>
</dbReference>
<dbReference type="InterPro" id="IPR029052">
    <property type="entry name" value="Metallo-depent_PP-like"/>
</dbReference>
<name>A0A9X7VVP4_9BACL</name>
<dbReference type="InterPro" id="IPR000979">
    <property type="entry name" value="Phosphodiesterase_MJ0936/Vps29"/>
</dbReference>
<keyword evidence="2" id="KW-0479">Metal-binding</keyword>
<dbReference type="KEGG" id="afx:JZ786_15525"/>
<dbReference type="EMBL" id="CP071182">
    <property type="protein sequence ID" value="QSO45941.1"/>
    <property type="molecule type" value="Genomic_DNA"/>
</dbReference>
<evidence type="ECO:0000256" key="2">
    <source>
        <dbReference type="RuleBase" id="RU362039"/>
    </source>
</evidence>
<dbReference type="Gene3D" id="3.60.21.10">
    <property type="match status" value="1"/>
</dbReference>
<gene>
    <name evidence="4" type="ORF">JZ786_15525</name>
</gene>
<proteinExistence type="inferred from homology"/>
<dbReference type="NCBIfam" id="TIGR00040">
    <property type="entry name" value="yfcE"/>
    <property type="match status" value="1"/>
</dbReference>
<dbReference type="GO" id="GO:0046872">
    <property type="term" value="F:metal ion binding"/>
    <property type="evidence" value="ECO:0007669"/>
    <property type="project" value="UniProtKB-KW"/>
</dbReference>
<evidence type="ECO:0000313" key="5">
    <source>
        <dbReference type="Proteomes" id="UP000663505"/>
    </source>
</evidence>
<dbReference type="GO" id="GO:0016787">
    <property type="term" value="F:hydrolase activity"/>
    <property type="evidence" value="ECO:0007669"/>
    <property type="project" value="UniProtKB-UniRule"/>
</dbReference>
<evidence type="ECO:0000313" key="4">
    <source>
        <dbReference type="EMBL" id="QSO45941.1"/>
    </source>
</evidence>
<comment type="similarity">
    <text evidence="1 2">Belongs to the metallophosphoesterase superfamily. YfcE family.</text>
</comment>
<sequence length="179" mass="20353">MRLCVVSDSHRHRHELLRAVKNLQPLDAILHAGDETTDALWLMERVDWPVYAVAGNWDTVTPEFPLERVLDFDIRILLTHGHKQRVKDGLGVLQQRAQELDSKVIVFGHTHKAYVTVENGRMYLNPGSLASPRGRRERTCALLEIEEDGKTGLVQVCASHLTVQGDILQLLRHGVWNRT</sequence>
<dbReference type="Pfam" id="PF12850">
    <property type="entry name" value="Metallophos_2"/>
    <property type="match status" value="1"/>
</dbReference>
<dbReference type="Proteomes" id="UP000663505">
    <property type="component" value="Chromosome"/>
</dbReference>
<dbReference type="AlphaFoldDB" id="A0A9X7VVP4"/>